<dbReference type="InterPro" id="IPR013342">
    <property type="entry name" value="Mandelate_racemase_C"/>
</dbReference>
<reference evidence="3 4" key="1">
    <citation type="journal article" date="2021" name="Sci. Rep.">
        <title>Phenotypic and genomic hallmarks of a novel, potentially pathogenic rapidly growing Mycobacterium species related to the Mycobacterium fortuitum complex.</title>
        <authorList>
            <person name="Gharbi R."/>
            <person name="Khanna V."/>
            <person name="Frigui W."/>
            <person name="Mhenni B."/>
            <person name="Brosch R."/>
            <person name="Mardassi H."/>
        </authorList>
    </citation>
    <scope>NUCLEOTIDE SEQUENCE [LARGE SCALE GENOMIC DNA]</scope>
    <source>
        <strain evidence="3 4">TNTM28</strain>
    </source>
</reference>
<feature type="domain" description="Mandelate racemase/muconate lactonizing enzyme C-terminal" evidence="2">
    <location>
        <begin position="80"/>
        <end position="178"/>
    </location>
</feature>
<accession>A0ABS6KNS4</accession>
<evidence type="ECO:0000313" key="4">
    <source>
        <dbReference type="Proteomes" id="UP000812982"/>
    </source>
</evidence>
<dbReference type="RefSeq" id="WP_217158555.1">
    <property type="nucleotide sequence ID" value="NZ_VOMB01000018.1"/>
</dbReference>
<dbReference type="PANTHER" id="PTHR48073:SF2">
    <property type="entry name" value="O-SUCCINYLBENZOATE SYNTHASE"/>
    <property type="match status" value="1"/>
</dbReference>
<protein>
    <submittedName>
        <fullName evidence="3">O-succinylbenzoate synthase</fullName>
    </submittedName>
</protein>
<keyword evidence="4" id="KW-1185">Reference proteome</keyword>
<dbReference type="Proteomes" id="UP000812982">
    <property type="component" value="Unassembled WGS sequence"/>
</dbReference>
<dbReference type="Pfam" id="PF18374">
    <property type="entry name" value="Enolase_like_N"/>
    <property type="match status" value="1"/>
</dbReference>
<gene>
    <name evidence="3" type="ORF">FR943_15120</name>
</gene>
<name>A0ABS6KNS4_9MYCO</name>
<comment type="caution">
    <text evidence="3">The sequence shown here is derived from an EMBL/GenBank/DDBJ whole genome shotgun (WGS) entry which is preliminary data.</text>
</comment>
<proteinExistence type="predicted"/>
<dbReference type="EMBL" id="VOMB01000018">
    <property type="protein sequence ID" value="MBU9765170.1"/>
    <property type="molecule type" value="Genomic_DNA"/>
</dbReference>
<sequence length="324" mass="33239">MQTLIDFDRAPVFAIPTVHPVGGRTVREGMLIEGPQGWGEFSPPPTGDALLRWLTAATEPGTVGWPDPVRGRVPVAVTVPEVDAALAREIAVGSGCGTACVAVGAGPLADDVERVAAVRDGLGPGAAVRCDAKGRWDVDSAVAAVAALESAAGGLEFVAQPCATLDELAQVRRRVDVPIAAGESIRNAEEPMGLRLSGVVDLAVLATGPLGGARRALRVAEACGVPCVVGSTLETSIGLTAGLALAGALPELPYAAELGTRGLLAGDLVADSRSLVAVDGYLPVAPMPPAPQPGQLERFAVTDPDRVRWWRARLQAAIRGSDVR</sequence>
<dbReference type="NCBIfam" id="NF002782">
    <property type="entry name" value="PRK02901.1"/>
    <property type="match status" value="1"/>
</dbReference>
<dbReference type="InterPro" id="IPR029065">
    <property type="entry name" value="Enolase_C-like"/>
</dbReference>
<dbReference type="PANTHER" id="PTHR48073">
    <property type="entry name" value="O-SUCCINYLBENZOATE SYNTHASE-RELATED"/>
    <property type="match status" value="1"/>
</dbReference>
<dbReference type="Pfam" id="PF13378">
    <property type="entry name" value="MR_MLE_C"/>
    <property type="match status" value="1"/>
</dbReference>
<keyword evidence="1" id="KW-0479">Metal-binding</keyword>
<evidence type="ECO:0000313" key="3">
    <source>
        <dbReference type="EMBL" id="MBU9765170.1"/>
    </source>
</evidence>
<evidence type="ECO:0000259" key="2">
    <source>
        <dbReference type="SMART" id="SM00922"/>
    </source>
</evidence>
<dbReference type="SMART" id="SM00922">
    <property type="entry name" value="MR_MLE"/>
    <property type="match status" value="1"/>
</dbReference>
<evidence type="ECO:0000256" key="1">
    <source>
        <dbReference type="ARBA" id="ARBA00022723"/>
    </source>
</evidence>
<organism evidence="3 4">
    <name type="scientific">[Mycobacterium] fortunisiensis</name>
    <dbReference type="NCBI Taxonomy" id="2600579"/>
    <lineage>
        <taxon>Bacteria</taxon>
        <taxon>Bacillati</taxon>
        <taxon>Actinomycetota</taxon>
        <taxon>Actinomycetes</taxon>
        <taxon>Mycobacteriales</taxon>
        <taxon>Mycobacteriaceae</taxon>
        <taxon>Mycolicibacterium</taxon>
    </lineage>
</organism>